<reference evidence="2 3" key="1">
    <citation type="submission" date="2016-11" db="EMBL/GenBank/DDBJ databases">
        <authorList>
            <person name="Jaros S."/>
            <person name="Januszkiewicz K."/>
            <person name="Wedrychowicz H."/>
        </authorList>
    </citation>
    <scope>NUCLEOTIDE SEQUENCE [LARGE SCALE GENOMIC DNA]</scope>
    <source>
        <strain evidence="2 3">CGMCC 1.7049</strain>
    </source>
</reference>
<dbReference type="EMBL" id="FQWZ01000008">
    <property type="protein sequence ID" value="SHH31145.1"/>
    <property type="molecule type" value="Genomic_DNA"/>
</dbReference>
<dbReference type="AlphaFoldDB" id="A0A1M5RY30"/>
<protein>
    <submittedName>
        <fullName evidence="2">NADP-dependent 3-hydroxy acid dehydrogenase YdfG</fullName>
    </submittedName>
</protein>
<name>A0A1M5RY30_9GAMM</name>
<organism evidence="2 3">
    <name type="scientific">Hydrocarboniphaga daqingensis</name>
    <dbReference type="NCBI Taxonomy" id="490188"/>
    <lineage>
        <taxon>Bacteria</taxon>
        <taxon>Pseudomonadati</taxon>
        <taxon>Pseudomonadota</taxon>
        <taxon>Gammaproteobacteria</taxon>
        <taxon>Nevskiales</taxon>
        <taxon>Nevskiaceae</taxon>
        <taxon>Hydrocarboniphaga</taxon>
    </lineage>
</organism>
<evidence type="ECO:0000256" key="1">
    <source>
        <dbReference type="ARBA" id="ARBA00023002"/>
    </source>
</evidence>
<keyword evidence="3" id="KW-1185">Reference proteome</keyword>
<dbReference type="InterPro" id="IPR036291">
    <property type="entry name" value="NAD(P)-bd_dom_sf"/>
</dbReference>
<dbReference type="CDD" id="cd05327">
    <property type="entry name" value="retinol-DH_like_SDR_c_like"/>
    <property type="match status" value="1"/>
</dbReference>
<proteinExistence type="predicted"/>
<dbReference type="SUPFAM" id="SSF51735">
    <property type="entry name" value="NAD(P)-binding Rossmann-fold domains"/>
    <property type="match status" value="1"/>
</dbReference>
<dbReference type="PRINTS" id="PR00081">
    <property type="entry name" value="GDHRDH"/>
</dbReference>
<keyword evidence="1" id="KW-0560">Oxidoreductase</keyword>
<accession>A0A1M5RY30</accession>
<dbReference type="PANTHER" id="PTHR43157:SF31">
    <property type="entry name" value="PHOSPHATIDYLINOSITOL-GLYCAN BIOSYNTHESIS CLASS F PROTEIN"/>
    <property type="match status" value="1"/>
</dbReference>
<dbReference type="Pfam" id="PF00106">
    <property type="entry name" value="adh_short"/>
    <property type="match status" value="1"/>
</dbReference>
<dbReference type="Proteomes" id="UP000199758">
    <property type="component" value="Unassembled WGS sequence"/>
</dbReference>
<evidence type="ECO:0000313" key="2">
    <source>
        <dbReference type="EMBL" id="SHH31145.1"/>
    </source>
</evidence>
<evidence type="ECO:0000313" key="3">
    <source>
        <dbReference type="Proteomes" id="UP000199758"/>
    </source>
</evidence>
<dbReference type="Gene3D" id="3.40.50.720">
    <property type="entry name" value="NAD(P)-binding Rossmann-like Domain"/>
    <property type="match status" value="1"/>
</dbReference>
<dbReference type="STRING" id="490188.SAMN04488068_3269"/>
<dbReference type="NCBIfam" id="NF004846">
    <property type="entry name" value="PRK06197.1"/>
    <property type="match status" value="1"/>
</dbReference>
<dbReference type="InterPro" id="IPR002347">
    <property type="entry name" value="SDR_fam"/>
</dbReference>
<gene>
    <name evidence="2" type="ORF">SAMN04488068_3269</name>
</gene>
<dbReference type="PANTHER" id="PTHR43157">
    <property type="entry name" value="PHOSPHATIDYLINOSITOL-GLYCAN BIOSYNTHESIS CLASS F PROTEIN-RELATED"/>
    <property type="match status" value="1"/>
</dbReference>
<sequence>MAIGWRWRIKGRRLPGISGVIAMAGIAGGGRVGRLSDRRRREPTSVINLGCSMATVKQGWNTRDIPDQSGRVVIITGGNSGLGYEAARALAGRGAQVVLACRSMPKAEAAMQRIADEPGHRSPIPMQLDVADVDSVHAFAKAFRSRYDRLDVLINNAGIMAIPRQLSRDGFEMQLATNHLGHFALTGLLLPLLQATSGARVVPVSSIAARYARIAFDNLMGERGYSTWHAYNRSKLANLLFGLELHRRLQSVGSGVMSVTAHPGASMTNLFASPGARITKRLLAPLAGPLFHSADRGALPILYAATSPDAQSGGYYGPDGFQETSGDVAAAHVPRAARNRQVAARLWRASESLTGVYYLPD</sequence>
<dbReference type="NCBIfam" id="NF004513">
    <property type="entry name" value="PRK05854.1"/>
    <property type="match status" value="1"/>
</dbReference>
<dbReference type="GO" id="GO:0016491">
    <property type="term" value="F:oxidoreductase activity"/>
    <property type="evidence" value="ECO:0007669"/>
    <property type="project" value="UniProtKB-KW"/>
</dbReference>